<organism evidence="3">
    <name type="scientific">freshwater metagenome</name>
    <dbReference type="NCBI Taxonomy" id="449393"/>
    <lineage>
        <taxon>unclassified sequences</taxon>
        <taxon>metagenomes</taxon>
        <taxon>ecological metagenomes</taxon>
    </lineage>
</organism>
<keyword evidence="2" id="KW-0862">Zinc</keyword>
<evidence type="ECO:0000256" key="1">
    <source>
        <dbReference type="ARBA" id="ARBA00022723"/>
    </source>
</evidence>
<dbReference type="InterPro" id="IPR011051">
    <property type="entry name" value="RmlC_Cupin_sf"/>
</dbReference>
<name>A0A6J7D7C1_9ZZZZ</name>
<reference evidence="3" key="1">
    <citation type="submission" date="2020-05" db="EMBL/GenBank/DDBJ databases">
        <authorList>
            <person name="Chiriac C."/>
            <person name="Salcher M."/>
            <person name="Ghai R."/>
            <person name="Kavagutti S V."/>
        </authorList>
    </citation>
    <scope>NUCLEOTIDE SEQUENCE</scope>
</reference>
<proteinExistence type="predicted"/>
<dbReference type="AlphaFoldDB" id="A0A6J7D7C1"/>
<evidence type="ECO:0000256" key="2">
    <source>
        <dbReference type="ARBA" id="ARBA00022833"/>
    </source>
</evidence>
<protein>
    <submittedName>
        <fullName evidence="3">Unannotated protein</fullName>
    </submittedName>
</protein>
<gene>
    <name evidence="3" type="ORF">UFOPK3402_00377</name>
</gene>
<accession>A0A6J7D7C1</accession>
<dbReference type="EMBL" id="CAFBLS010000030">
    <property type="protein sequence ID" value="CAB4864359.1"/>
    <property type="molecule type" value="Genomic_DNA"/>
</dbReference>
<dbReference type="GO" id="GO:0046872">
    <property type="term" value="F:metal ion binding"/>
    <property type="evidence" value="ECO:0007669"/>
    <property type="project" value="UniProtKB-KW"/>
</dbReference>
<keyword evidence="1" id="KW-0479">Metal-binding</keyword>
<dbReference type="InterPro" id="IPR014710">
    <property type="entry name" value="RmlC-like_jellyroll"/>
</dbReference>
<dbReference type="CDD" id="cd07010">
    <property type="entry name" value="cupin_PMI_type_I_N_bac"/>
    <property type="match status" value="1"/>
</dbReference>
<evidence type="ECO:0000313" key="3">
    <source>
        <dbReference type="EMBL" id="CAB4864359.1"/>
    </source>
</evidence>
<dbReference type="SUPFAM" id="SSF51182">
    <property type="entry name" value="RmlC-like cupins"/>
    <property type="match status" value="1"/>
</dbReference>
<dbReference type="Gene3D" id="2.60.120.10">
    <property type="entry name" value="Jelly Rolls"/>
    <property type="match status" value="2"/>
</dbReference>
<sequence>MWVLLMSETAVPVLLPVNQFDHFYRGGDRIGKLRRGPGGPQRPEEWIGSTTARFGQAPQGFSTLPDGRLLVAAIDDDPVAWLGEAHVARYGSSTEVLVKLLDLDQRLPVHLHPNRSFAKTHLGLAHGKTEAWYVLEAPEGAEVGVGFKDTMTLQQVDDWVRDRDSAALLSALRTRVVRPGDAMLVPAGLPHTVQEGVFVLELQEPTDLSILLEWQDFAVDGAKDGHLDLGFETALQAVDLAGVSDSDLDRLVVTHDRISAAGLASVMPAQADPYFRAHRLDSSAGPVGVDAGFAIVLVLGGSGVIHSDAASFEVARGDVALIPFAAGDWRLDGEATAVACRPPAPDAPMDAR</sequence>
<dbReference type="PANTHER" id="PTHR42742">
    <property type="entry name" value="TRANSCRIPTIONAL REPRESSOR MPRA"/>
    <property type="match status" value="1"/>
</dbReference>
<dbReference type="PANTHER" id="PTHR42742:SF3">
    <property type="entry name" value="FRUCTOKINASE"/>
    <property type="match status" value="1"/>
</dbReference>
<dbReference type="InterPro" id="IPR051804">
    <property type="entry name" value="Carb_Metab_Reg_Kinase/Isom"/>
</dbReference>